<dbReference type="InterPro" id="IPR004846">
    <property type="entry name" value="T2SS/T3SS_dom"/>
</dbReference>
<evidence type="ECO:0000259" key="5">
    <source>
        <dbReference type="Pfam" id="PF03958"/>
    </source>
</evidence>
<dbReference type="EMBL" id="JAGSOY010000033">
    <property type="protein sequence ID" value="MBU2712257.1"/>
    <property type="molecule type" value="Genomic_DNA"/>
</dbReference>
<evidence type="ECO:0000256" key="2">
    <source>
        <dbReference type="RuleBase" id="RU004003"/>
    </source>
</evidence>
<evidence type="ECO:0008006" key="8">
    <source>
        <dbReference type="Google" id="ProtNLM"/>
    </source>
</evidence>
<dbReference type="Pfam" id="PF03958">
    <property type="entry name" value="Secretin_N"/>
    <property type="match status" value="1"/>
</dbReference>
<evidence type="ECO:0000256" key="3">
    <source>
        <dbReference type="RuleBase" id="RU004004"/>
    </source>
</evidence>
<dbReference type="InterPro" id="IPR038591">
    <property type="entry name" value="NolW-like_sf"/>
</dbReference>
<feature type="domain" description="Type II/III secretion system secretin-like" evidence="4">
    <location>
        <begin position="150"/>
        <end position="254"/>
    </location>
</feature>
<keyword evidence="1" id="KW-0732">Signal</keyword>
<evidence type="ECO:0000256" key="1">
    <source>
        <dbReference type="ARBA" id="ARBA00022729"/>
    </source>
</evidence>
<proteinExistence type="inferred from homology"/>
<gene>
    <name evidence="6" type="ORF">KCG35_14420</name>
</gene>
<keyword evidence="3" id="KW-0813">Transport</keyword>
<accession>A0ABS5ZGY6</accession>
<evidence type="ECO:0000259" key="4">
    <source>
        <dbReference type="Pfam" id="PF00263"/>
    </source>
</evidence>
<keyword evidence="7" id="KW-1185">Reference proteome</keyword>
<dbReference type="InterPro" id="IPR005644">
    <property type="entry name" value="NolW-like"/>
</dbReference>
<protein>
    <recommendedName>
        <fullName evidence="8">Secretin</fullName>
    </recommendedName>
</protein>
<name>A0ABS5ZGY6_9GAMM</name>
<dbReference type="Gene3D" id="3.30.1370.120">
    <property type="match status" value="1"/>
</dbReference>
<comment type="similarity">
    <text evidence="2">Belongs to the bacterial secretin family.</text>
</comment>
<dbReference type="Proteomes" id="UP000690515">
    <property type="component" value="Unassembled WGS sequence"/>
</dbReference>
<evidence type="ECO:0000313" key="7">
    <source>
        <dbReference type="Proteomes" id="UP000690515"/>
    </source>
</evidence>
<dbReference type="RefSeq" id="WP_215820484.1">
    <property type="nucleotide sequence ID" value="NZ_JAGSOY010000033.1"/>
</dbReference>
<feature type="domain" description="NolW-like" evidence="5">
    <location>
        <begin position="34"/>
        <end position="91"/>
    </location>
</feature>
<comment type="caution">
    <text evidence="6">The sequence shown here is derived from an EMBL/GenBank/DDBJ whole genome shotgun (WGS) entry which is preliminary data.</text>
</comment>
<comment type="subcellular location">
    <subcellularLocation>
        <location evidence="3">Cell outer membrane</location>
    </subcellularLocation>
</comment>
<sequence>MISLSFSIRSVKYFLVLLLLGYSLSFAAALQTYTIDMRHRLADELVPILQPLVAPGGAVTAYNNVLIIKTTAKNFHQLQQTVKKLDTPVRQLLISVSTDSSVIYAERGIDADVDVRVGDVTVRTGDRHSPHDQVIIHHGTQHRKDQGVQQVSTIEGQAAFIQVGQEVPVHERTQWPGHIEQRSSYKKVNQGFYATVKLSGNDLATIQLEAQNNRLARNNSGNIDINSTSTVVQAPIGQWVAVGGVNTQASQQNSDINKRVYRTRDQQAQFYIKVDLQ</sequence>
<dbReference type="Pfam" id="PF00263">
    <property type="entry name" value="Secretin"/>
    <property type="match status" value="1"/>
</dbReference>
<reference evidence="6 7" key="1">
    <citation type="submission" date="2021-04" db="EMBL/GenBank/DDBJ databases">
        <authorList>
            <person name="Pira H."/>
            <person name="Risdian C."/>
            <person name="Wink J."/>
        </authorList>
    </citation>
    <scope>NUCLEOTIDE SEQUENCE [LARGE SCALE GENOMIC DNA]</scope>
    <source>
        <strain evidence="6 7">WH53</strain>
    </source>
</reference>
<evidence type="ECO:0000313" key="6">
    <source>
        <dbReference type="EMBL" id="MBU2712257.1"/>
    </source>
</evidence>
<organism evidence="6 7">
    <name type="scientific">Zooshikella harenae</name>
    <dbReference type="NCBI Taxonomy" id="2827238"/>
    <lineage>
        <taxon>Bacteria</taxon>
        <taxon>Pseudomonadati</taxon>
        <taxon>Pseudomonadota</taxon>
        <taxon>Gammaproteobacteria</taxon>
        <taxon>Oceanospirillales</taxon>
        <taxon>Zooshikellaceae</taxon>
        <taxon>Zooshikella</taxon>
    </lineage>
</organism>